<dbReference type="InterPro" id="IPR023404">
    <property type="entry name" value="rSAM_horseshoe"/>
</dbReference>
<dbReference type="Proteomes" id="UP000823914">
    <property type="component" value="Unassembled WGS sequence"/>
</dbReference>
<evidence type="ECO:0000256" key="7">
    <source>
        <dbReference type="ARBA" id="ARBA00023014"/>
    </source>
</evidence>
<keyword evidence="7" id="KW-0411">Iron-sulfur</keyword>
<dbReference type="SFLD" id="SFLDG01082">
    <property type="entry name" value="B12-binding_domain_containing"/>
    <property type="match status" value="1"/>
</dbReference>
<feature type="domain" description="Radical SAM core" evidence="9">
    <location>
        <begin position="201"/>
        <end position="430"/>
    </location>
</feature>
<evidence type="ECO:0000259" key="8">
    <source>
        <dbReference type="PROSITE" id="PS51449"/>
    </source>
</evidence>
<dbReference type="GO" id="GO:0046872">
    <property type="term" value="F:metal ion binding"/>
    <property type="evidence" value="ECO:0007669"/>
    <property type="project" value="UniProtKB-KW"/>
</dbReference>
<evidence type="ECO:0000313" key="10">
    <source>
        <dbReference type="EMBL" id="MBU3849301.1"/>
    </source>
</evidence>
<comment type="cofactor">
    <cofactor evidence="1">
        <name>[4Fe-4S] cluster</name>
        <dbReference type="ChEBI" id="CHEBI:49883"/>
    </cofactor>
</comment>
<dbReference type="SMART" id="SM00729">
    <property type="entry name" value="Elp3"/>
    <property type="match status" value="1"/>
</dbReference>
<dbReference type="GO" id="GO:0051539">
    <property type="term" value="F:4 iron, 4 sulfur cluster binding"/>
    <property type="evidence" value="ECO:0007669"/>
    <property type="project" value="UniProtKB-KW"/>
</dbReference>
<evidence type="ECO:0000313" key="11">
    <source>
        <dbReference type="Proteomes" id="UP000823914"/>
    </source>
</evidence>
<evidence type="ECO:0000256" key="6">
    <source>
        <dbReference type="ARBA" id="ARBA00023004"/>
    </source>
</evidence>
<keyword evidence="3" id="KW-0808">Transferase</keyword>
<evidence type="ECO:0000256" key="1">
    <source>
        <dbReference type="ARBA" id="ARBA00001966"/>
    </source>
</evidence>
<keyword evidence="5" id="KW-0479">Metal-binding</keyword>
<dbReference type="NCBIfam" id="TIGR01579">
    <property type="entry name" value="MiaB-like-C"/>
    <property type="match status" value="1"/>
</dbReference>
<name>A0A9E2NY29_9SPIR</name>
<dbReference type="CDD" id="cd01335">
    <property type="entry name" value="Radical_SAM"/>
    <property type="match status" value="1"/>
</dbReference>
<organism evidence="10 11">
    <name type="scientific">Candidatus Treponema excrementipullorum</name>
    <dbReference type="NCBI Taxonomy" id="2838768"/>
    <lineage>
        <taxon>Bacteria</taxon>
        <taxon>Pseudomonadati</taxon>
        <taxon>Spirochaetota</taxon>
        <taxon>Spirochaetia</taxon>
        <taxon>Spirochaetales</taxon>
        <taxon>Treponemataceae</taxon>
        <taxon>Treponema</taxon>
    </lineage>
</organism>
<dbReference type="AlphaFoldDB" id="A0A9E2NY29"/>
<feature type="domain" description="MTTase N-terminal" evidence="8">
    <location>
        <begin position="8"/>
        <end position="131"/>
    </location>
</feature>
<dbReference type="InterPro" id="IPR006638">
    <property type="entry name" value="Elp3/MiaA/NifB-like_rSAM"/>
</dbReference>
<dbReference type="PROSITE" id="PS01278">
    <property type="entry name" value="MTTASE_RADICAL"/>
    <property type="match status" value="1"/>
</dbReference>
<dbReference type="InterPro" id="IPR020612">
    <property type="entry name" value="Methylthiotransferase_CS"/>
</dbReference>
<dbReference type="EMBL" id="JAHLFV010000043">
    <property type="protein sequence ID" value="MBU3849301.1"/>
    <property type="molecule type" value="Genomic_DNA"/>
</dbReference>
<evidence type="ECO:0000259" key="9">
    <source>
        <dbReference type="PROSITE" id="PS51918"/>
    </source>
</evidence>
<keyword evidence="2" id="KW-0004">4Fe-4S</keyword>
<gene>
    <name evidence="10" type="primary">mtaB</name>
    <name evidence="10" type="ORF">IAA16_01910</name>
</gene>
<proteinExistence type="predicted"/>
<reference evidence="10" key="1">
    <citation type="journal article" date="2021" name="PeerJ">
        <title>Extensive microbial diversity within the chicken gut microbiome revealed by metagenomics and culture.</title>
        <authorList>
            <person name="Gilroy R."/>
            <person name="Ravi A."/>
            <person name="Getino M."/>
            <person name="Pursley I."/>
            <person name="Horton D.L."/>
            <person name="Alikhan N.F."/>
            <person name="Baker D."/>
            <person name="Gharbi K."/>
            <person name="Hall N."/>
            <person name="Watson M."/>
            <person name="Adriaenssens E.M."/>
            <person name="Foster-Nyarko E."/>
            <person name="Jarju S."/>
            <person name="Secka A."/>
            <person name="Antonio M."/>
            <person name="Oren A."/>
            <person name="Chaudhuri R.R."/>
            <person name="La Ragione R."/>
            <person name="Hildebrand F."/>
            <person name="Pallen M.J."/>
        </authorList>
    </citation>
    <scope>NUCLEOTIDE SEQUENCE</scope>
    <source>
        <strain evidence="10">Gambia15-2214</strain>
    </source>
</reference>
<dbReference type="InterPro" id="IPR013848">
    <property type="entry name" value="Methylthiotransferase_N"/>
</dbReference>
<dbReference type="Gene3D" id="3.40.50.12160">
    <property type="entry name" value="Methylthiotransferase, N-terminal domain"/>
    <property type="match status" value="1"/>
</dbReference>
<evidence type="ECO:0000256" key="4">
    <source>
        <dbReference type="ARBA" id="ARBA00022691"/>
    </source>
</evidence>
<dbReference type="InterPro" id="IPR006467">
    <property type="entry name" value="MiaB-like_bact"/>
</dbReference>
<sequence>MSDSKKSFSVHFETLGCRLNQIESEAAAHFFSEAGFAVDMKSITGNSCENHSVILCIVNTCTVTSKAEQKARRLIRLLLKKFPSAIILVTGCYAELDGKDIEAIDPRIVVLPGSLKDELAEIPRELYTGLAKNNADKKLPSVDKVLEELKKVLSCRNNHQEKNEELSFQGTVFTPVDLKQKALWEEQRQLKPHFKLSTDTFFIHSRASIKIQDGCNSACAYCRIHLARGKSVSLDVQSVLDRITKLEQSGQKEVVLTGVNLSQYRGSYGSGFCDLADLLHLILDKTDEIKIRISSLYPERVDHALALQLRNPRIQPHFHLSIQSGSDSILRVMKRPYSREKIYKAVEILRQVKGDPFIACDIIAGFPGETDSDFEETVTMCKELNFAWIHAFPFSPRPGTPAYSMKQVPQSIVGERVKKLHTIALEQKVSYITRWAGRPLEAITEVNRQDRKAGTGGVSHAVTENFIHVEVPGILPERSLVSVIIDQPLIDRITKGDETEALGKIVY</sequence>
<dbReference type="Pfam" id="PF00919">
    <property type="entry name" value="UPF0004"/>
    <property type="match status" value="1"/>
</dbReference>
<dbReference type="SUPFAM" id="SSF102114">
    <property type="entry name" value="Radical SAM enzymes"/>
    <property type="match status" value="1"/>
</dbReference>
<dbReference type="PROSITE" id="PS51918">
    <property type="entry name" value="RADICAL_SAM"/>
    <property type="match status" value="1"/>
</dbReference>
<keyword evidence="4" id="KW-0949">S-adenosyl-L-methionine</keyword>
<evidence type="ECO:0000256" key="5">
    <source>
        <dbReference type="ARBA" id="ARBA00022723"/>
    </source>
</evidence>
<accession>A0A9E2NY29</accession>
<dbReference type="InterPro" id="IPR038135">
    <property type="entry name" value="Methylthiotransferase_N_sf"/>
</dbReference>
<dbReference type="SFLD" id="SFLDS00029">
    <property type="entry name" value="Radical_SAM"/>
    <property type="match status" value="1"/>
</dbReference>
<dbReference type="Gene3D" id="3.80.30.20">
    <property type="entry name" value="tm_1862 like domain"/>
    <property type="match status" value="1"/>
</dbReference>
<comment type="caution">
    <text evidence="10">The sequence shown here is derived from an EMBL/GenBank/DDBJ whole genome shotgun (WGS) entry which is preliminary data.</text>
</comment>
<dbReference type="InterPro" id="IPR007197">
    <property type="entry name" value="rSAM"/>
</dbReference>
<evidence type="ECO:0000256" key="2">
    <source>
        <dbReference type="ARBA" id="ARBA00022485"/>
    </source>
</evidence>
<reference evidence="10" key="2">
    <citation type="submission" date="2021-04" db="EMBL/GenBank/DDBJ databases">
        <authorList>
            <person name="Gilroy R."/>
        </authorList>
    </citation>
    <scope>NUCLEOTIDE SEQUENCE</scope>
    <source>
        <strain evidence="10">Gambia15-2214</strain>
    </source>
</reference>
<dbReference type="Pfam" id="PF04055">
    <property type="entry name" value="Radical_SAM"/>
    <property type="match status" value="1"/>
</dbReference>
<dbReference type="InterPro" id="IPR058240">
    <property type="entry name" value="rSAM_sf"/>
</dbReference>
<protein>
    <submittedName>
        <fullName evidence="10">tRNA (N(6)-L-threonylcarbamoyladenosine(37)-C(2))-methylthiotransferase MtaB</fullName>
    </submittedName>
</protein>
<dbReference type="PANTHER" id="PTHR11918:SF45">
    <property type="entry name" value="THREONYLCARBAMOYLADENOSINE TRNA METHYLTHIOTRANSFERASE"/>
    <property type="match status" value="1"/>
</dbReference>
<keyword evidence="6" id="KW-0408">Iron</keyword>
<evidence type="ECO:0000256" key="3">
    <source>
        <dbReference type="ARBA" id="ARBA00022679"/>
    </source>
</evidence>
<dbReference type="GO" id="GO:0035598">
    <property type="term" value="F:tRNA (N(6)-L-threonylcarbamoyladenosine(37)-C(2))-methylthiotransferase activity"/>
    <property type="evidence" value="ECO:0007669"/>
    <property type="project" value="TreeGrafter"/>
</dbReference>
<dbReference type="PANTHER" id="PTHR11918">
    <property type="entry name" value="RADICAL SAM PROTEINS"/>
    <property type="match status" value="1"/>
</dbReference>
<dbReference type="PROSITE" id="PS51449">
    <property type="entry name" value="MTTASE_N"/>
    <property type="match status" value="1"/>
</dbReference>